<evidence type="ECO:0000256" key="3">
    <source>
        <dbReference type="PROSITE-ProRule" id="PRU00339"/>
    </source>
</evidence>
<keyword evidence="1" id="KW-0677">Repeat</keyword>
<evidence type="ECO:0000256" key="2">
    <source>
        <dbReference type="ARBA" id="ARBA00022803"/>
    </source>
</evidence>
<dbReference type="SMART" id="SM00028">
    <property type="entry name" value="TPR"/>
    <property type="match status" value="2"/>
</dbReference>
<dbReference type="InterPro" id="IPR011990">
    <property type="entry name" value="TPR-like_helical_dom_sf"/>
</dbReference>
<dbReference type="AlphaFoldDB" id="A0A371P0C1"/>
<keyword evidence="4" id="KW-0472">Membrane</keyword>
<dbReference type="InterPro" id="IPR019734">
    <property type="entry name" value="TPR_rpt"/>
</dbReference>
<proteinExistence type="predicted"/>
<reference evidence="5 6" key="1">
    <citation type="submission" date="2018-08" db="EMBL/GenBank/DDBJ databases">
        <title>Paenibacillus sp. M4BSY-1, whole genome shotgun sequence.</title>
        <authorList>
            <person name="Tuo L."/>
        </authorList>
    </citation>
    <scope>NUCLEOTIDE SEQUENCE [LARGE SCALE GENOMIC DNA]</scope>
    <source>
        <strain evidence="5 6">M4BSY-1</strain>
    </source>
</reference>
<dbReference type="Pfam" id="PF07719">
    <property type="entry name" value="TPR_2"/>
    <property type="match status" value="1"/>
</dbReference>
<dbReference type="InterPro" id="IPR013105">
    <property type="entry name" value="TPR_2"/>
</dbReference>
<dbReference type="Pfam" id="PF13181">
    <property type="entry name" value="TPR_8"/>
    <property type="match status" value="1"/>
</dbReference>
<dbReference type="SUPFAM" id="SSF48452">
    <property type="entry name" value="TPR-like"/>
    <property type="match status" value="1"/>
</dbReference>
<feature type="transmembrane region" description="Helical" evidence="4">
    <location>
        <begin position="6"/>
        <end position="32"/>
    </location>
</feature>
<keyword evidence="4" id="KW-0812">Transmembrane</keyword>
<gene>
    <name evidence="5" type="ORF">DX130_24850</name>
</gene>
<dbReference type="PROSITE" id="PS50005">
    <property type="entry name" value="TPR"/>
    <property type="match status" value="1"/>
</dbReference>
<dbReference type="Proteomes" id="UP000261905">
    <property type="component" value="Unassembled WGS sequence"/>
</dbReference>
<name>A0A371P0C1_9BACL</name>
<dbReference type="Gene3D" id="1.25.40.10">
    <property type="entry name" value="Tetratricopeptide repeat domain"/>
    <property type="match status" value="1"/>
</dbReference>
<evidence type="ECO:0000256" key="1">
    <source>
        <dbReference type="ARBA" id="ARBA00022737"/>
    </source>
</evidence>
<keyword evidence="6" id="KW-1185">Reference proteome</keyword>
<feature type="repeat" description="TPR" evidence="3">
    <location>
        <begin position="101"/>
        <end position="134"/>
    </location>
</feature>
<evidence type="ECO:0000313" key="6">
    <source>
        <dbReference type="Proteomes" id="UP000261905"/>
    </source>
</evidence>
<dbReference type="OrthoDB" id="2658060at2"/>
<sequence>MIKFTFLFLWLSWLLGNPIIAVVVLLLILYALDRRFIGLTPSLWKPFKRRSRISKLRQHIASSPSDVSSKHDLARLLIESKKFKEASTVLEPLQGTLADSAEYWDDLGHSYLQQGNIEKGEAYTLQSLKLNPKVKYGAPYLRLAAARMKKNPEQALHALQAFQNIHSSSCEAYYKLATIYKEMNRIEESKLAAQEGLRLYKALPRYRKRSERKWAVRLLLKK</sequence>
<keyword evidence="4" id="KW-1133">Transmembrane helix</keyword>
<evidence type="ECO:0000313" key="5">
    <source>
        <dbReference type="EMBL" id="REK69389.1"/>
    </source>
</evidence>
<keyword evidence="2 3" id="KW-0802">TPR repeat</keyword>
<organism evidence="5 6">
    <name type="scientific">Paenibacillus paeoniae</name>
    <dbReference type="NCBI Taxonomy" id="2292705"/>
    <lineage>
        <taxon>Bacteria</taxon>
        <taxon>Bacillati</taxon>
        <taxon>Bacillota</taxon>
        <taxon>Bacilli</taxon>
        <taxon>Bacillales</taxon>
        <taxon>Paenibacillaceae</taxon>
        <taxon>Paenibacillus</taxon>
    </lineage>
</organism>
<evidence type="ECO:0000256" key="4">
    <source>
        <dbReference type="SAM" id="Phobius"/>
    </source>
</evidence>
<accession>A0A371P0C1</accession>
<comment type="caution">
    <text evidence="5">The sequence shown here is derived from an EMBL/GenBank/DDBJ whole genome shotgun (WGS) entry which is preliminary data.</text>
</comment>
<dbReference type="RefSeq" id="WP_116049967.1">
    <property type="nucleotide sequence ID" value="NZ_QUBQ01000008.1"/>
</dbReference>
<dbReference type="EMBL" id="QUBQ01000008">
    <property type="protein sequence ID" value="REK69389.1"/>
    <property type="molecule type" value="Genomic_DNA"/>
</dbReference>
<protein>
    <submittedName>
        <fullName evidence="5">Tetratricopeptide repeat protein</fullName>
    </submittedName>
</protein>